<gene>
    <name evidence="4" type="ORF">G9U52_19785</name>
</gene>
<dbReference type="PANTHER" id="PTHR22550">
    <property type="entry name" value="SPORE GERMINATION PROTEIN"/>
    <property type="match status" value="1"/>
</dbReference>
<dbReference type="PIRSF" id="PIRSF005690">
    <property type="entry name" value="GerBA"/>
    <property type="match status" value="1"/>
</dbReference>
<comment type="caution">
    <text evidence="4">The sequence shown here is derived from an EMBL/GenBank/DDBJ whole genome shotgun (WGS) entry which is preliminary data.</text>
</comment>
<dbReference type="Pfam" id="PF03323">
    <property type="entry name" value="GerA"/>
    <property type="match status" value="1"/>
</dbReference>
<keyword evidence="5" id="KW-1185">Reference proteome</keyword>
<dbReference type="Proteomes" id="UP001165962">
    <property type="component" value="Unassembled WGS sequence"/>
</dbReference>
<dbReference type="EMBL" id="JAAOIW010000007">
    <property type="protein sequence ID" value="NHN32083.1"/>
    <property type="molecule type" value="Genomic_DNA"/>
</dbReference>
<evidence type="ECO:0000256" key="1">
    <source>
        <dbReference type="ARBA" id="ARBA00005278"/>
    </source>
</evidence>
<evidence type="ECO:0000313" key="4">
    <source>
        <dbReference type="EMBL" id="NHN32083.1"/>
    </source>
</evidence>
<evidence type="ECO:0000256" key="3">
    <source>
        <dbReference type="SAM" id="Phobius"/>
    </source>
</evidence>
<sequence length="459" mass="51339">MHDAEIIELPTITGEKLALIYLKTLIDLERLNEVIIEPLDCYPQETIHNCIAAAKISKLSTLAEAQQQIFQGSVVIHDCSSGLWWAVPLQSQVSRSIQPSETETILFGPLDSFTEQIDINITLIRRRLPIAALKSEAFTVGYLTQTTVVLMYIDGLTNPELVSVARSKLASINFDMFLDSSHVAAFMEDHNNSIFPQFLQTDRPDSCAYSLGLGKLVVLVNNTPFTLVAPVTLFHLFQSPEDYINRWLIASLLRCLRYIGFFISITLIPLYVALTTHHYQIIPLPILFVILESRSKMPFTPFWEAFLMVATLEIIKEASLRMPTKTSQTLGVIGGIVIGQAAVEAGFASKVLIVLIGISAVASFLVPNYLVTKSSLLLQLVFLVCSTLLGIPGIMLGMIAVLAHLNSLTSLNQPYLAPLAPFYWKDWVDLFIRGPLPTMKVRPEYLHPLNKWRTQKRRK</sequence>
<protein>
    <submittedName>
        <fullName evidence="4">Spore germination protein</fullName>
    </submittedName>
</protein>
<reference evidence="4" key="1">
    <citation type="submission" date="2020-03" db="EMBL/GenBank/DDBJ databases">
        <title>Draft sequencing of Paenibacilllus sp. S3N08.</title>
        <authorList>
            <person name="Kim D.-U."/>
        </authorList>
    </citation>
    <scope>NUCLEOTIDE SEQUENCE</scope>
    <source>
        <strain evidence="4">S3N08</strain>
    </source>
</reference>
<feature type="transmembrane region" description="Helical" evidence="3">
    <location>
        <begin position="258"/>
        <end position="279"/>
    </location>
</feature>
<keyword evidence="3" id="KW-1133">Transmembrane helix</keyword>
<comment type="similarity">
    <text evidence="1">Belongs to the GerABKA family.</text>
</comment>
<feature type="transmembrane region" description="Helical" evidence="3">
    <location>
        <begin position="376"/>
        <end position="403"/>
    </location>
</feature>
<organism evidence="4 5">
    <name type="scientific">Paenibacillus agricola</name>
    <dbReference type="NCBI Taxonomy" id="2716264"/>
    <lineage>
        <taxon>Bacteria</taxon>
        <taxon>Bacillati</taxon>
        <taxon>Bacillota</taxon>
        <taxon>Bacilli</taxon>
        <taxon>Bacillales</taxon>
        <taxon>Paenibacillaceae</taxon>
        <taxon>Paenibacillus</taxon>
    </lineage>
</organism>
<evidence type="ECO:0000313" key="5">
    <source>
        <dbReference type="Proteomes" id="UP001165962"/>
    </source>
</evidence>
<feature type="transmembrane region" description="Helical" evidence="3">
    <location>
        <begin position="351"/>
        <end position="370"/>
    </location>
</feature>
<proteinExistence type="inferred from homology"/>
<evidence type="ECO:0000256" key="2">
    <source>
        <dbReference type="ARBA" id="ARBA00023136"/>
    </source>
</evidence>
<dbReference type="PANTHER" id="PTHR22550:SF5">
    <property type="entry name" value="LEUCINE ZIPPER PROTEIN 4"/>
    <property type="match status" value="1"/>
</dbReference>
<keyword evidence="3" id="KW-0812">Transmembrane</keyword>
<dbReference type="InterPro" id="IPR004995">
    <property type="entry name" value="Spore_Ger"/>
</dbReference>
<keyword evidence="2 3" id="KW-0472">Membrane</keyword>
<accession>A0ABX0JBE1</accession>
<name>A0ABX0JBE1_9BACL</name>
<dbReference type="InterPro" id="IPR050768">
    <property type="entry name" value="UPF0353/GerABKA_families"/>
</dbReference>